<keyword evidence="2" id="KW-1185">Reference proteome</keyword>
<evidence type="ECO:0000313" key="1">
    <source>
        <dbReference type="EMBL" id="QDZ22271.1"/>
    </source>
</evidence>
<dbReference type="SUPFAM" id="SSF53335">
    <property type="entry name" value="S-adenosyl-L-methionine-dependent methyltransferases"/>
    <property type="match status" value="1"/>
</dbReference>
<protein>
    <submittedName>
        <fullName evidence="1">Uncharacterized protein</fullName>
    </submittedName>
</protein>
<dbReference type="OrthoDB" id="194386at2759"/>
<gene>
    <name evidence="1" type="ORF">A3770_07p47890</name>
</gene>
<dbReference type="STRING" id="1764295.A0A5B8MPL4"/>
<evidence type="ECO:0000313" key="2">
    <source>
        <dbReference type="Proteomes" id="UP000316726"/>
    </source>
</evidence>
<dbReference type="PANTHER" id="PTHR14614:SF130">
    <property type="entry name" value="PROTEIN-LYSINE N-METHYLTRANSFERASE EEF2KMT"/>
    <property type="match status" value="1"/>
</dbReference>
<dbReference type="Pfam" id="PF10294">
    <property type="entry name" value="Methyltransf_16"/>
    <property type="match status" value="1"/>
</dbReference>
<dbReference type="EMBL" id="CP031040">
    <property type="protein sequence ID" value="QDZ22271.1"/>
    <property type="molecule type" value="Genomic_DNA"/>
</dbReference>
<accession>A0A5B8MPL4</accession>
<sequence length="355" mass="39506">MEGLGALVWRACGEEAKDLYAGALDCCAALLQRSQAKERVASFLRKDGRTERVAIVRDLVTKVCPLLDDSFERSSHVVDVLKEVFAACDEFNEAWDDDLVELFQAKTASTTVQGDDDGFERRMWFYREGGKGTSVDDLRAPIETKHVAMNSAKNMLQGNTGCHCWEASFVLYEYVLTHRHSFQDKVCLELGAGCGLLGVGLQRVNAKLAMLTDANEDSLDNLARNLRLNGIDARSLSLPSSEQNNASVYCGRLAWEEDQDCPFEFDVVLGSDITYDVDLVPCLAKLLKRILCGKEGCQAFIAAMPRNEATLEEFVKAVEGSDLKIQLLPWKPAPSFWLRASPDLYKTKLFHITTT</sequence>
<dbReference type="InterPro" id="IPR029063">
    <property type="entry name" value="SAM-dependent_MTases_sf"/>
</dbReference>
<dbReference type="InterPro" id="IPR019410">
    <property type="entry name" value="Methyltransf_16"/>
</dbReference>
<name>A0A5B8MPL4_9CHLO</name>
<dbReference type="Gene3D" id="3.40.50.150">
    <property type="entry name" value="Vaccinia Virus protein VP39"/>
    <property type="match status" value="1"/>
</dbReference>
<organism evidence="1 2">
    <name type="scientific">Chloropicon primus</name>
    <dbReference type="NCBI Taxonomy" id="1764295"/>
    <lineage>
        <taxon>Eukaryota</taxon>
        <taxon>Viridiplantae</taxon>
        <taxon>Chlorophyta</taxon>
        <taxon>Chloropicophyceae</taxon>
        <taxon>Chloropicales</taxon>
        <taxon>Chloropicaceae</taxon>
        <taxon>Chloropicon</taxon>
    </lineage>
</organism>
<dbReference type="Proteomes" id="UP000316726">
    <property type="component" value="Chromosome 7"/>
</dbReference>
<dbReference type="AlphaFoldDB" id="A0A5B8MPL4"/>
<dbReference type="PANTHER" id="PTHR14614">
    <property type="entry name" value="HEPATOCELLULAR CARCINOMA-ASSOCIATED ANTIGEN"/>
    <property type="match status" value="1"/>
</dbReference>
<proteinExistence type="predicted"/>
<reference evidence="1 2" key="1">
    <citation type="submission" date="2018-07" db="EMBL/GenBank/DDBJ databases">
        <title>The complete nuclear genome of the prasinophyte Chloropicon primus (CCMP1205).</title>
        <authorList>
            <person name="Pombert J.-F."/>
            <person name="Otis C."/>
            <person name="Turmel M."/>
            <person name="Lemieux C."/>
        </authorList>
    </citation>
    <scope>NUCLEOTIDE SEQUENCE [LARGE SCALE GENOMIC DNA]</scope>
    <source>
        <strain evidence="1 2">CCMP1205</strain>
    </source>
</reference>